<feature type="transmembrane region" description="Helical" evidence="1">
    <location>
        <begin position="53"/>
        <end position="70"/>
    </location>
</feature>
<keyword evidence="3" id="KW-1185">Reference proteome</keyword>
<dbReference type="EMBL" id="CP036425">
    <property type="protein sequence ID" value="QDU34545.1"/>
    <property type="molecule type" value="Genomic_DNA"/>
</dbReference>
<feature type="transmembrane region" description="Helical" evidence="1">
    <location>
        <begin position="219"/>
        <end position="238"/>
    </location>
</feature>
<reference evidence="2 3" key="1">
    <citation type="submission" date="2019-02" db="EMBL/GenBank/DDBJ databases">
        <title>Deep-cultivation of Planctomycetes and their phenomic and genomic characterization uncovers novel biology.</title>
        <authorList>
            <person name="Wiegand S."/>
            <person name="Jogler M."/>
            <person name="Boedeker C."/>
            <person name="Pinto D."/>
            <person name="Vollmers J."/>
            <person name="Rivas-Marin E."/>
            <person name="Kohn T."/>
            <person name="Peeters S.H."/>
            <person name="Heuer A."/>
            <person name="Rast P."/>
            <person name="Oberbeckmann S."/>
            <person name="Bunk B."/>
            <person name="Jeske O."/>
            <person name="Meyerdierks A."/>
            <person name="Storesund J.E."/>
            <person name="Kallscheuer N."/>
            <person name="Luecker S."/>
            <person name="Lage O.M."/>
            <person name="Pohl T."/>
            <person name="Merkel B.J."/>
            <person name="Hornburger P."/>
            <person name="Mueller R.-W."/>
            <person name="Bruemmer F."/>
            <person name="Labrenz M."/>
            <person name="Spormann A.M."/>
            <person name="Op den Camp H."/>
            <person name="Overmann J."/>
            <person name="Amann R."/>
            <person name="Jetten M.S.M."/>
            <person name="Mascher T."/>
            <person name="Medema M.H."/>
            <person name="Devos D.P."/>
            <person name="Kaster A.-K."/>
            <person name="Ovreas L."/>
            <person name="Rohde M."/>
            <person name="Galperin M.Y."/>
            <person name="Jogler C."/>
        </authorList>
    </citation>
    <scope>NUCLEOTIDE SEQUENCE [LARGE SCALE GENOMIC DNA]</scope>
    <source>
        <strain evidence="2 3">KS4</strain>
    </source>
</reference>
<keyword evidence="1" id="KW-0812">Transmembrane</keyword>
<feature type="transmembrane region" description="Helical" evidence="1">
    <location>
        <begin position="266"/>
        <end position="284"/>
    </location>
</feature>
<name>A0A517YWD0_9BACT</name>
<evidence type="ECO:0000313" key="2">
    <source>
        <dbReference type="EMBL" id="QDU34545.1"/>
    </source>
</evidence>
<organism evidence="2 3">
    <name type="scientific">Poriferisphaera corsica</name>
    <dbReference type="NCBI Taxonomy" id="2528020"/>
    <lineage>
        <taxon>Bacteria</taxon>
        <taxon>Pseudomonadati</taxon>
        <taxon>Planctomycetota</taxon>
        <taxon>Phycisphaerae</taxon>
        <taxon>Phycisphaerales</taxon>
        <taxon>Phycisphaeraceae</taxon>
        <taxon>Poriferisphaera</taxon>
    </lineage>
</organism>
<evidence type="ECO:0000256" key="1">
    <source>
        <dbReference type="SAM" id="Phobius"/>
    </source>
</evidence>
<feature type="transmembrane region" description="Helical" evidence="1">
    <location>
        <begin position="139"/>
        <end position="160"/>
    </location>
</feature>
<protein>
    <recommendedName>
        <fullName evidence="4">O-antigen ligase domain-containing protein</fullName>
    </recommendedName>
</protein>
<feature type="transmembrane region" description="Helical" evidence="1">
    <location>
        <begin position="194"/>
        <end position="212"/>
    </location>
</feature>
<dbReference type="AlphaFoldDB" id="A0A517YWD0"/>
<feature type="transmembrane region" description="Helical" evidence="1">
    <location>
        <begin position="82"/>
        <end position="100"/>
    </location>
</feature>
<feature type="transmembrane region" description="Helical" evidence="1">
    <location>
        <begin position="112"/>
        <end position="130"/>
    </location>
</feature>
<dbReference type="Proteomes" id="UP000317369">
    <property type="component" value="Chromosome"/>
</dbReference>
<evidence type="ECO:0000313" key="3">
    <source>
        <dbReference type="Proteomes" id="UP000317369"/>
    </source>
</evidence>
<feature type="transmembrane region" description="Helical" evidence="1">
    <location>
        <begin position="6"/>
        <end position="23"/>
    </location>
</feature>
<keyword evidence="1" id="KW-1133">Transmembrane helix</keyword>
<feature type="transmembrane region" description="Helical" evidence="1">
    <location>
        <begin position="244"/>
        <end position="261"/>
    </location>
</feature>
<sequence length="461" mass="51924">MYILVPVTLVLWIPTVIVMFAVMKPHRAAMWSFVLGWMYLPELGIGLSGLPDYTKVSASAIAIMLGVLFYDQQRLFALRLRLWDLPIILWCIAPFISSIVNGDGVYDGLSSMLNAVLPWGVPYLIGRLYLTNPVQAKDMAVIIFTATVLYLPLIWLEMLISPQLHLKLYGQHAHQFIHSIRDGGYRPRVFMKNGLTLALWMAGASICGVILWQSKQLKTMWGMPIAWLVAIQFLTLVFSRSSGALVLGVAGIGMYFSTFYVKSRILISLVLIALPIYLASRVVFDWDAAPVIEAAKSVFPSDRVGSLEYRIYNENLLRDKAMERPLFGWGGFGRSRLYNDEGQDISTTDSAWIIVLGQFGMFGLLSFFAILMLPLVRLAYRVPPLFWRHPAFAASIALAMILGIFMIDRLLNAQINPIPLMIAGGLTVMPWRQIFAMIRMQSMMAQKQKDRFVSAELQDNP</sequence>
<keyword evidence="1" id="KW-0472">Membrane</keyword>
<dbReference type="KEGG" id="pcor:KS4_26150"/>
<accession>A0A517YWD0</accession>
<feature type="transmembrane region" description="Helical" evidence="1">
    <location>
        <begin position="385"/>
        <end position="406"/>
    </location>
</feature>
<feature type="transmembrane region" description="Helical" evidence="1">
    <location>
        <begin position="351"/>
        <end position="373"/>
    </location>
</feature>
<proteinExistence type="predicted"/>
<evidence type="ECO:0008006" key="4">
    <source>
        <dbReference type="Google" id="ProtNLM"/>
    </source>
</evidence>
<feature type="transmembrane region" description="Helical" evidence="1">
    <location>
        <begin position="418"/>
        <end position="438"/>
    </location>
</feature>
<gene>
    <name evidence="2" type="ORF">KS4_26150</name>
</gene>